<reference evidence="1 2" key="1">
    <citation type="submission" date="2018-06" db="EMBL/GenBank/DDBJ databases">
        <title>Flavobacterium tibetense sp. nov., isolated from a wetland YonghuCo on Tibetan Plateau.</title>
        <authorList>
            <person name="Xing P."/>
            <person name="Phurbu D."/>
            <person name="Lu H."/>
        </authorList>
    </citation>
    <scope>NUCLEOTIDE SEQUENCE [LARGE SCALE GENOMIC DNA]</scope>
    <source>
        <strain evidence="1 2">YH5</strain>
    </source>
</reference>
<evidence type="ECO:0000313" key="2">
    <source>
        <dbReference type="Proteomes" id="UP000253319"/>
    </source>
</evidence>
<accession>A0A365NZ74</accession>
<evidence type="ECO:0000313" key="1">
    <source>
        <dbReference type="EMBL" id="RBA27519.1"/>
    </source>
</evidence>
<organism evidence="1 2">
    <name type="scientific">Flavobacterium tibetense</name>
    <dbReference type="NCBI Taxonomy" id="2233533"/>
    <lineage>
        <taxon>Bacteria</taxon>
        <taxon>Pseudomonadati</taxon>
        <taxon>Bacteroidota</taxon>
        <taxon>Flavobacteriia</taxon>
        <taxon>Flavobacteriales</taxon>
        <taxon>Flavobacteriaceae</taxon>
        <taxon>Flavobacterium</taxon>
    </lineage>
</organism>
<comment type="caution">
    <text evidence="1">The sequence shown here is derived from an EMBL/GenBank/DDBJ whole genome shotgun (WGS) entry which is preliminary data.</text>
</comment>
<dbReference type="EMBL" id="QLST01000017">
    <property type="protein sequence ID" value="RBA27519.1"/>
    <property type="molecule type" value="Genomic_DNA"/>
</dbReference>
<dbReference type="RefSeq" id="WP_113989812.1">
    <property type="nucleotide sequence ID" value="NZ_QLST01000017.1"/>
</dbReference>
<dbReference type="OrthoDB" id="827255at2"/>
<dbReference type="AlphaFoldDB" id="A0A365NZ74"/>
<dbReference type="Pfam" id="PF10884">
    <property type="entry name" value="DUF2683"/>
    <property type="match status" value="1"/>
</dbReference>
<sequence length="75" mass="8590">MESINITLHAKDDAQIEAVKAFMKALKIKFEISKEKTFVLSSEQQKVLDSQIGLDKKHYKDADVVYTDLKNKYGL</sequence>
<proteinExistence type="predicted"/>
<dbReference type="InterPro" id="IPR020271">
    <property type="entry name" value="Uncharacterised_MJ1172"/>
</dbReference>
<dbReference type="Proteomes" id="UP000253319">
    <property type="component" value="Unassembled WGS sequence"/>
</dbReference>
<name>A0A365NZ74_9FLAO</name>
<keyword evidence="2" id="KW-1185">Reference proteome</keyword>
<gene>
    <name evidence="1" type="ORF">DPN68_11600</name>
</gene>
<protein>
    <submittedName>
        <fullName evidence="1">Uncharacterized protein</fullName>
    </submittedName>
</protein>